<keyword evidence="3" id="KW-1003">Cell membrane</keyword>
<sequence>MDKPVVRDGALLFLRLVLGIIFIAHGWDRMFVIGVVENTGRFSAVGVPQPELSTWIVSLSELIGGSLLVVGFLCTFVAGAMALLMAAATYFVHLNHGLFVDQGGFEYTLLLVAALFIIVVFGSGRASIDGVLNR</sequence>
<dbReference type="GO" id="GO:0005886">
    <property type="term" value="C:plasma membrane"/>
    <property type="evidence" value="ECO:0007669"/>
    <property type="project" value="UniProtKB-SubCell"/>
</dbReference>
<dbReference type="Proteomes" id="UP000320791">
    <property type="component" value="Unassembled WGS sequence"/>
</dbReference>
<dbReference type="PANTHER" id="PTHR33452:SF1">
    <property type="entry name" value="INNER MEMBRANE PROTEIN YPHA-RELATED"/>
    <property type="match status" value="1"/>
</dbReference>
<dbReference type="EMBL" id="VOHM01000024">
    <property type="protein sequence ID" value="TWT22927.1"/>
    <property type="molecule type" value="Genomic_DNA"/>
</dbReference>
<keyword evidence="6 7" id="KW-0472">Membrane</keyword>
<evidence type="ECO:0000256" key="6">
    <source>
        <dbReference type="ARBA" id="ARBA00023136"/>
    </source>
</evidence>
<keyword evidence="5 7" id="KW-1133">Transmembrane helix</keyword>
<dbReference type="RefSeq" id="WP_146325211.1">
    <property type="nucleotide sequence ID" value="NZ_BAABLR010000016.1"/>
</dbReference>
<comment type="similarity">
    <text evidence="2">Belongs to the DoxX family.</text>
</comment>
<dbReference type="PANTHER" id="PTHR33452">
    <property type="entry name" value="OXIDOREDUCTASE CATD-RELATED"/>
    <property type="match status" value="1"/>
</dbReference>
<evidence type="ECO:0000313" key="9">
    <source>
        <dbReference type="Proteomes" id="UP000320791"/>
    </source>
</evidence>
<reference evidence="8 9" key="1">
    <citation type="submission" date="2019-08" db="EMBL/GenBank/DDBJ databases">
        <authorList>
            <person name="Lei W."/>
        </authorList>
    </citation>
    <scope>NUCLEOTIDE SEQUENCE [LARGE SCALE GENOMIC DNA]</scope>
    <source>
        <strain evidence="8 9">CCUG 58627</strain>
    </source>
</reference>
<dbReference type="Pfam" id="PF07681">
    <property type="entry name" value="DoxX"/>
    <property type="match status" value="1"/>
</dbReference>
<evidence type="ECO:0000256" key="2">
    <source>
        <dbReference type="ARBA" id="ARBA00006679"/>
    </source>
</evidence>
<dbReference type="AlphaFoldDB" id="A0A5C5UAG7"/>
<feature type="transmembrane region" description="Helical" evidence="7">
    <location>
        <begin position="67"/>
        <end position="92"/>
    </location>
</feature>
<evidence type="ECO:0000256" key="3">
    <source>
        <dbReference type="ARBA" id="ARBA00022475"/>
    </source>
</evidence>
<dbReference type="InterPro" id="IPR051907">
    <property type="entry name" value="DoxX-like_oxidoreductase"/>
</dbReference>
<comment type="caution">
    <text evidence="8">The sequence shown here is derived from an EMBL/GenBank/DDBJ whole genome shotgun (WGS) entry which is preliminary data.</text>
</comment>
<evidence type="ECO:0000256" key="7">
    <source>
        <dbReference type="SAM" id="Phobius"/>
    </source>
</evidence>
<evidence type="ECO:0000256" key="1">
    <source>
        <dbReference type="ARBA" id="ARBA00004651"/>
    </source>
</evidence>
<feature type="transmembrane region" description="Helical" evidence="7">
    <location>
        <begin position="9"/>
        <end position="27"/>
    </location>
</feature>
<gene>
    <name evidence="8" type="ORF">FRX94_10160</name>
</gene>
<evidence type="ECO:0000256" key="4">
    <source>
        <dbReference type="ARBA" id="ARBA00022692"/>
    </source>
</evidence>
<keyword evidence="9" id="KW-1185">Reference proteome</keyword>
<comment type="subcellular location">
    <subcellularLocation>
        <location evidence="1">Cell membrane</location>
        <topology evidence="1">Multi-pass membrane protein</topology>
    </subcellularLocation>
</comment>
<evidence type="ECO:0000313" key="8">
    <source>
        <dbReference type="EMBL" id="TWT22927.1"/>
    </source>
</evidence>
<proteinExistence type="inferred from homology"/>
<organism evidence="8 9">
    <name type="scientific">Corynebacterium canis</name>
    <dbReference type="NCBI Taxonomy" id="679663"/>
    <lineage>
        <taxon>Bacteria</taxon>
        <taxon>Bacillati</taxon>
        <taxon>Actinomycetota</taxon>
        <taxon>Actinomycetes</taxon>
        <taxon>Mycobacteriales</taxon>
        <taxon>Corynebacteriaceae</taxon>
        <taxon>Corynebacterium</taxon>
    </lineage>
</organism>
<protein>
    <submittedName>
        <fullName evidence="8">DoxX family protein</fullName>
    </submittedName>
</protein>
<dbReference type="InterPro" id="IPR032808">
    <property type="entry name" value="DoxX"/>
</dbReference>
<name>A0A5C5UAG7_9CORY</name>
<keyword evidence="4 7" id="KW-0812">Transmembrane</keyword>
<feature type="transmembrane region" description="Helical" evidence="7">
    <location>
        <begin position="104"/>
        <end position="124"/>
    </location>
</feature>
<evidence type="ECO:0000256" key="5">
    <source>
        <dbReference type="ARBA" id="ARBA00022989"/>
    </source>
</evidence>
<dbReference type="OrthoDB" id="1122432at2"/>
<accession>A0A5C5UAG7</accession>